<protein>
    <submittedName>
        <fullName evidence="4">Putative ADP-ribosylglycohydrolase</fullName>
    </submittedName>
</protein>
<reference evidence="4 5" key="1">
    <citation type="submission" date="2013-05" db="EMBL/GenBank/DDBJ databases">
        <title>Genome assembly of Chondromyces apiculatus DSM 436.</title>
        <authorList>
            <person name="Sharma G."/>
            <person name="Khatri I."/>
            <person name="Kaur C."/>
            <person name="Mayilraj S."/>
            <person name="Subramanian S."/>
        </authorList>
    </citation>
    <scope>NUCLEOTIDE SEQUENCE [LARGE SCALE GENOMIC DNA]</scope>
    <source>
        <strain evidence="4 5">DSM 436</strain>
    </source>
</reference>
<keyword evidence="2 4" id="KW-0378">Hydrolase</keyword>
<dbReference type="InterPro" id="IPR050792">
    <property type="entry name" value="ADP-ribosylglycohydrolase"/>
</dbReference>
<evidence type="ECO:0000256" key="2">
    <source>
        <dbReference type="ARBA" id="ARBA00022801"/>
    </source>
</evidence>
<dbReference type="eggNOG" id="COG1397">
    <property type="taxonomic scope" value="Bacteria"/>
</dbReference>
<feature type="binding site" evidence="3">
    <location>
        <position position="260"/>
    </location>
    <ligand>
        <name>Mg(2+)</name>
        <dbReference type="ChEBI" id="CHEBI:18420"/>
        <label>1</label>
    </ligand>
</feature>
<dbReference type="GO" id="GO:0016787">
    <property type="term" value="F:hydrolase activity"/>
    <property type="evidence" value="ECO:0007669"/>
    <property type="project" value="UniProtKB-KW"/>
</dbReference>
<evidence type="ECO:0000313" key="4">
    <source>
        <dbReference type="EMBL" id="EYF01110.1"/>
    </source>
</evidence>
<feature type="binding site" evidence="3">
    <location>
        <position position="263"/>
    </location>
    <ligand>
        <name>Mg(2+)</name>
        <dbReference type="ChEBI" id="CHEBI:18420"/>
        <label>1</label>
    </ligand>
</feature>
<dbReference type="InterPro" id="IPR036705">
    <property type="entry name" value="Ribosyl_crysJ1_sf"/>
</dbReference>
<gene>
    <name evidence="4" type="ORF">CAP_8615</name>
</gene>
<keyword evidence="3" id="KW-0460">Magnesium</keyword>
<keyword evidence="3" id="KW-0479">Metal-binding</keyword>
<dbReference type="Proteomes" id="UP000019678">
    <property type="component" value="Unassembled WGS sequence"/>
</dbReference>
<evidence type="ECO:0000256" key="3">
    <source>
        <dbReference type="PIRSR" id="PIRSR605502-1"/>
    </source>
</evidence>
<dbReference type="Pfam" id="PF03747">
    <property type="entry name" value="ADP_ribosyl_GH"/>
    <property type="match status" value="1"/>
</dbReference>
<comment type="similarity">
    <text evidence="1">Belongs to the ADP-ribosylglycohydrolase family.</text>
</comment>
<proteinExistence type="inferred from homology"/>
<evidence type="ECO:0000256" key="1">
    <source>
        <dbReference type="ARBA" id="ARBA00010702"/>
    </source>
</evidence>
<dbReference type="EMBL" id="ASRX01000088">
    <property type="protein sequence ID" value="EYF01110.1"/>
    <property type="molecule type" value="Genomic_DNA"/>
</dbReference>
<comment type="caution">
    <text evidence="4">The sequence shown here is derived from an EMBL/GenBank/DDBJ whole genome shotgun (WGS) entry which is preliminary data.</text>
</comment>
<dbReference type="SUPFAM" id="SSF101478">
    <property type="entry name" value="ADP-ribosylglycohydrolase"/>
    <property type="match status" value="1"/>
</dbReference>
<dbReference type="AlphaFoldDB" id="A0A017SWZ7"/>
<dbReference type="GO" id="GO:0046872">
    <property type="term" value="F:metal ion binding"/>
    <property type="evidence" value="ECO:0007669"/>
    <property type="project" value="UniProtKB-KW"/>
</dbReference>
<evidence type="ECO:0000313" key="5">
    <source>
        <dbReference type="Proteomes" id="UP000019678"/>
    </source>
</evidence>
<dbReference type="InterPro" id="IPR005502">
    <property type="entry name" value="Ribosyl_crysJ1"/>
</dbReference>
<dbReference type="PANTHER" id="PTHR16222:SF24">
    <property type="entry name" value="ADP-RIBOSYLHYDROLASE ARH3"/>
    <property type="match status" value="1"/>
</dbReference>
<feature type="binding site" evidence="3">
    <location>
        <position position="262"/>
    </location>
    <ligand>
        <name>Mg(2+)</name>
        <dbReference type="ChEBI" id="CHEBI:18420"/>
        <label>1</label>
    </ligand>
</feature>
<dbReference type="STRING" id="1192034.CAP_8615"/>
<comment type="cofactor">
    <cofactor evidence="3">
        <name>Mg(2+)</name>
        <dbReference type="ChEBI" id="CHEBI:18420"/>
    </cofactor>
    <text evidence="3">Binds 2 magnesium ions per subunit.</text>
</comment>
<dbReference type="Gene3D" id="1.10.4080.10">
    <property type="entry name" value="ADP-ribosylation/Crystallin J1"/>
    <property type="match status" value="1"/>
</dbReference>
<organism evidence="4 5">
    <name type="scientific">Chondromyces apiculatus DSM 436</name>
    <dbReference type="NCBI Taxonomy" id="1192034"/>
    <lineage>
        <taxon>Bacteria</taxon>
        <taxon>Pseudomonadati</taxon>
        <taxon>Myxococcota</taxon>
        <taxon>Polyangia</taxon>
        <taxon>Polyangiales</taxon>
        <taxon>Polyangiaceae</taxon>
        <taxon>Chondromyces</taxon>
    </lineage>
</organism>
<dbReference type="PANTHER" id="PTHR16222">
    <property type="entry name" value="ADP-RIBOSYLGLYCOHYDROLASE"/>
    <property type="match status" value="1"/>
</dbReference>
<accession>A0A017SWZ7</accession>
<feature type="binding site" evidence="3">
    <location>
        <position position="59"/>
    </location>
    <ligand>
        <name>Mg(2+)</name>
        <dbReference type="ChEBI" id="CHEBI:18420"/>
        <label>1</label>
    </ligand>
</feature>
<feature type="binding site" evidence="3">
    <location>
        <position position="57"/>
    </location>
    <ligand>
        <name>Mg(2+)</name>
        <dbReference type="ChEBI" id="CHEBI:18420"/>
        <label>1</label>
    </ligand>
</feature>
<sequence>MREKIEGAMWGLLVGDALGVPYEFHDPEMLPPREALEMTPPPGFMRAHRGTPVGTWSDDGALALALLDSLLERGKLDADDFGERLKRWYEEGAYAVDARVFDVGVATSRAIRTMMEGTRPALAGETDERSNGNGSLMRVLPLALFHQGDDAALVADAHLQSVVTHGHPRSQACCALYVLWARRVQAEAPDPWGEAVAVLRGLYGEDSVFRQELEQTVRPDDPSPGRGSGYVVDCLRSARWAVAQGDYEAVVKSALALGHDTDTTACVAGGIAGLRDGIGAIPRRFLEAMRGKEIAEPLVARLVARCG</sequence>
<feature type="binding site" evidence="3">
    <location>
        <position position="58"/>
    </location>
    <ligand>
        <name>Mg(2+)</name>
        <dbReference type="ChEBI" id="CHEBI:18420"/>
        <label>1</label>
    </ligand>
</feature>
<name>A0A017SWZ7_9BACT</name>
<keyword evidence="5" id="KW-1185">Reference proteome</keyword>